<dbReference type="EMBL" id="JANPWB010000002">
    <property type="protein sequence ID" value="KAJ1209116.1"/>
    <property type="molecule type" value="Genomic_DNA"/>
</dbReference>
<proteinExistence type="predicted"/>
<name>A0AAV7W966_PLEWA</name>
<comment type="caution">
    <text evidence="1">The sequence shown here is derived from an EMBL/GenBank/DDBJ whole genome shotgun (WGS) entry which is preliminary data.</text>
</comment>
<dbReference type="Proteomes" id="UP001066276">
    <property type="component" value="Chromosome 1_2"/>
</dbReference>
<evidence type="ECO:0000313" key="2">
    <source>
        <dbReference type="Proteomes" id="UP001066276"/>
    </source>
</evidence>
<sequence length="117" mass="13192">MSIFLTSCDSMAILTDILDPDLLDFKRWWVEHSVNNVNVVLCGAGAVVDVEGEEWYLPCPRRHCHHANQQRAHQCRVGSLTSKNSDRDGLDQFKMVSPAIRQQLVNSLVEKIFGGPE</sequence>
<reference evidence="1" key="1">
    <citation type="journal article" date="2022" name="bioRxiv">
        <title>Sequencing and chromosome-scale assembly of the giantPleurodeles waltlgenome.</title>
        <authorList>
            <person name="Brown T."/>
            <person name="Elewa A."/>
            <person name="Iarovenko S."/>
            <person name="Subramanian E."/>
            <person name="Araus A.J."/>
            <person name="Petzold A."/>
            <person name="Susuki M."/>
            <person name="Suzuki K.-i.T."/>
            <person name="Hayashi T."/>
            <person name="Toyoda A."/>
            <person name="Oliveira C."/>
            <person name="Osipova E."/>
            <person name="Leigh N.D."/>
            <person name="Simon A."/>
            <person name="Yun M.H."/>
        </authorList>
    </citation>
    <scope>NUCLEOTIDE SEQUENCE</scope>
    <source>
        <strain evidence="1">20211129_DDA</strain>
        <tissue evidence="1">Liver</tissue>
    </source>
</reference>
<dbReference type="AlphaFoldDB" id="A0AAV7W966"/>
<gene>
    <name evidence="1" type="ORF">NDU88_004495</name>
</gene>
<evidence type="ECO:0000313" key="1">
    <source>
        <dbReference type="EMBL" id="KAJ1209116.1"/>
    </source>
</evidence>
<organism evidence="1 2">
    <name type="scientific">Pleurodeles waltl</name>
    <name type="common">Iberian ribbed newt</name>
    <dbReference type="NCBI Taxonomy" id="8319"/>
    <lineage>
        <taxon>Eukaryota</taxon>
        <taxon>Metazoa</taxon>
        <taxon>Chordata</taxon>
        <taxon>Craniata</taxon>
        <taxon>Vertebrata</taxon>
        <taxon>Euteleostomi</taxon>
        <taxon>Amphibia</taxon>
        <taxon>Batrachia</taxon>
        <taxon>Caudata</taxon>
        <taxon>Salamandroidea</taxon>
        <taxon>Salamandridae</taxon>
        <taxon>Pleurodelinae</taxon>
        <taxon>Pleurodeles</taxon>
    </lineage>
</organism>
<keyword evidence="2" id="KW-1185">Reference proteome</keyword>
<accession>A0AAV7W966</accession>
<protein>
    <submittedName>
        <fullName evidence="1">Uncharacterized protein</fullName>
    </submittedName>
</protein>